<dbReference type="AlphaFoldDB" id="A0A7R8VUI5"/>
<accession>A0A7R8VUI5</accession>
<dbReference type="CDD" id="cd09071">
    <property type="entry name" value="FAR_C"/>
    <property type="match status" value="1"/>
</dbReference>
<protein>
    <recommendedName>
        <fullName evidence="1">Fatty acyl-CoA reductase C-terminal domain-containing protein</fullName>
    </recommendedName>
</protein>
<organism evidence="2">
    <name type="scientific">Timema douglasi</name>
    <name type="common">Walking stick</name>
    <dbReference type="NCBI Taxonomy" id="61478"/>
    <lineage>
        <taxon>Eukaryota</taxon>
        <taxon>Metazoa</taxon>
        <taxon>Ecdysozoa</taxon>
        <taxon>Arthropoda</taxon>
        <taxon>Hexapoda</taxon>
        <taxon>Insecta</taxon>
        <taxon>Pterygota</taxon>
        <taxon>Neoptera</taxon>
        <taxon>Polyneoptera</taxon>
        <taxon>Phasmatodea</taxon>
        <taxon>Timematodea</taxon>
        <taxon>Timematoidea</taxon>
        <taxon>Timematidae</taxon>
        <taxon>Timema</taxon>
    </lineage>
</organism>
<reference evidence="2" key="1">
    <citation type="submission" date="2020-11" db="EMBL/GenBank/DDBJ databases">
        <authorList>
            <person name="Tran Van P."/>
        </authorList>
    </citation>
    <scope>NUCLEOTIDE SEQUENCE</scope>
</reference>
<dbReference type="EMBL" id="OA570187">
    <property type="protein sequence ID" value="CAD7203105.1"/>
    <property type="molecule type" value="Genomic_DNA"/>
</dbReference>
<dbReference type="Pfam" id="PF03015">
    <property type="entry name" value="Sterile"/>
    <property type="match status" value="1"/>
</dbReference>
<sequence length="235" mass="27245">MNEWTFKNTNLRYLLTQLTPKDRDTFNFDAANIDVEEYVKNWVVGSRRFILRLDDSSIPEAKKKLRRLSPNGMANPIFKADTLLSYGTVLPTLLETHCLDLHRAVILIRGGNCTASYSNEFVVRKWIIEYHTIDFNQNLGEDYNSPFTLDELTYIISQVGSTAPVTDIQLGRSRMRRRERTNTDSFELLWTKVQGVDGIFEEGMRRMTRSEETAEWEIGRTVGLEVSADKVWSYE</sequence>
<gene>
    <name evidence="2" type="ORF">TDIB3V08_LOCUS9281</name>
</gene>
<proteinExistence type="predicted"/>
<dbReference type="InterPro" id="IPR033640">
    <property type="entry name" value="FAR_C"/>
</dbReference>
<name>A0A7R8VUI5_TIMDO</name>
<evidence type="ECO:0000259" key="1">
    <source>
        <dbReference type="Pfam" id="PF03015"/>
    </source>
</evidence>
<evidence type="ECO:0000313" key="2">
    <source>
        <dbReference type="EMBL" id="CAD7203105.1"/>
    </source>
</evidence>
<feature type="domain" description="Fatty acyl-CoA reductase C-terminal" evidence="1">
    <location>
        <begin position="1"/>
        <end position="52"/>
    </location>
</feature>